<accession>A0A7T3FYT2</accession>
<organism evidence="2 3">
    <name type="scientific">Halosimplex litoreum</name>
    <dbReference type="NCBI Taxonomy" id="1198301"/>
    <lineage>
        <taxon>Archaea</taxon>
        <taxon>Methanobacteriati</taxon>
        <taxon>Methanobacteriota</taxon>
        <taxon>Stenosarchaea group</taxon>
        <taxon>Halobacteria</taxon>
        <taxon>Halobacteriales</taxon>
        <taxon>Haloarculaceae</taxon>
        <taxon>Halosimplex</taxon>
    </lineage>
</organism>
<dbReference type="GO" id="GO:0070819">
    <property type="term" value="F:menaquinone-dependent protoporphyrinogen oxidase activity"/>
    <property type="evidence" value="ECO:0007669"/>
    <property type="project" value="TreeGrafter"/>
</dbReference>
<dbReference type="GO" id="GO:0010181">
    <property type="term" value="F:FMN binding"/>
    <property type="evidence" value="ECO:0007669"/>
    <property type="project" value="InterPro"/>
</dbReference>
<dbReference type="PROSITE" id="PS50902">
    <property type="entry name" value="FLAVODOXIN_LIKE"/>
    <property type="match status" value="1"/>
</dbReference>
<dbReference type="InterPro" id="IPR026816">
    <property type="entry name" value="Flavodoxin_dom"/>
</dbReference>
<feature type="domain" description="Flavodoxin-like" evidence="1">
    <location>
        <begin position="4"/>
        <end position="167"/>
    </location>
</feature>
<sequence length="193" mass="20552">MASFLVAYGTGEGQTAKVADRIVATLGDRGHDATAVNITAGAEDVDATEYDAVLVGASVRVGKHQGAVVDFVTDEREALSARPTAFFQVSLASASDRGVEQAAEYVESFCSETGWNPDRIAQFGGALRFSEYGFLTRLAMKLIAKRRLPGVDTTRDSEFTDWHAAADFADDVAAFVEGRHGIDAPNVDASEGR</sequence>
<reference evidence="2 3" key="1">
    <citation type="submission" date="2020-12" db="EMBL/GenBank/DDBJ databases">
        <title>Halosimplex halophilum sp. nov. and Halosimplex salinum sp. nov., two new members of the genus Halosimplex.</title>
        <authorList>
            <person name="Cui H.L."/>
        </authorList>
    </citation>
    <scope>NUCLEOTIDE SEQUENCE [LARGE SCALE GENOMIC DNA]</scope>
    <source>
        <strain evidence="2 3">YGH94</strain>
    </source>
</reference>
<dbReference type="GeneID" id="60586997"/>
<dbReference type="InterPro" id="IPR052200">
    <property type="entry name" value="Protoporphyrinogen_IX_DH"/>
</dbReference>
<dbReference type="PANTHER" id="PTHR38030:SF2">
    <property type="entry name" value="PROTOPORPHYRINOGEN IX DEHYDROGENASE [QUINONE]"/>
    <property type="match status" value="1"/>
</dbReference>
<proteinExistence type="predicted"/>
<dbReference type="InterPro" id="IPR029039">
    <property type="entry name" value="Flavoprotein-like_sf"/>
</dbReference>
<dbReference type="GO" id="GO:0006783">
    <property type="term" value="P:heme biosynthetic process"/>
    <property type="evidence" value="ECO:0007669"/>
    <property type="project" value="TreeGrafter"/>
</dbReference>
<protein>
    <submittedName>
        <fullName evidence="2">Protoporphyrinogen oxidase</fullName>
    </submittedName>
</protein>
<dbReference type="RefSeq" id="WP_198062008.1">
    <property type="nucleotide sequence ID" value="NZ_CP065856.1"/>
</dbReference>
<dbReference type="SUPFAM" id="SSF52218">
    <property type="entry name" value="Flavoproteins"/>
    <property type="match status" value="1"/>
</dbReference>
<dbReference type="OrthoDB" id="103611at2157"/>
<name>A0A7T3FYT2_9EURY</name>
<dbReference type="KEGG" id="hlt:I7X12_00850"/>
<dbReference type="Proteomes" id="UP000595001">
    <property type="component" value="Chromosome"/>
</dbReference>
<dbReference type="Pfam" id="PF12724">
    <property type="entry name" value="Flavodoxin_5"/>
    <property type="match status" value="1"/>
</dbReference>
<gene>
    <name evidence="2" type="ORF">I7X12_00850</name>
</gene>
<dbReference type="PANTHER" id="PTHR38030">
    <property type="entry name" value="PROTOPORPHYRINOGEN IX DEHYDROGENASE [MENAQUINONE]"/>
    <property type="match status" value="1"/>
</dbReference>
<evidence type="ECO:0000313" key="2">
    <source>
        <dbReference type="EMBL" id="QPV63215.1"/>
    </source>
</evidence>
<dbReference type="Gene3D" id="3.40.50.360">
    <property type="match status" value="1"/>
</dbReference>
<dbReference type="AlphaFoldDB" id="A0A7T3FYT2"/>
<dbReference type="EMBL" id="CP065856">
    <property type="protein sequence ID" value="QPV63215.1"/>
    <property type="molecule type" value="Genomic_DNA"/>
</dbReference>
<dbReference type="InterPro" id="IPR008254">
    <property type="entry name" value="Flavodoxin/NO_synth"/>
</dbReference>
<evidence type="ECO:0000313" key="3">
    <source>
        <dbReference type="Proteomes" id="UP000595001"/>
    </source>
</evidence>
<keyword evidence="3" id="KW-1185">Reference proteome</keyword>
<evidence type="ECO:0000259" key="1">
    <source>
        <dbReference type="PROSITE" id="PS50902"/>
    </source>
</evidence>